<keyword evidence="3" id="KW-0328">Glycosyltransferase</keyword>
<keyword evidence="4" id="KW-0808">Transferase</keyword>
<dbReference type="PANTHER" id="PTHR31488">
    <property type="entry name" value="DPY-19-LIKE 1, LIKE (H. SAPIENS)"/>
    <property type="match status" value="1"/>
</dbReference>
<evidence type="ECO:0000256" key="7">
    <source>
        <dbReference type="ARBA" id="ARBA00023136"/>
    </source>
</evidence>
<feature type="transmembrane region" description="Helical" evidence="9">
    <location>
        <begin position="359"/>
        <end position="376"/>
    </location>
</feature>
<evidence type="ECO:0000313" key="11">
    <source>
        <dbReference type="Proteomes" id="UP000324832"/>
    </source>
</evidence>
<organism evidence="10 11">
    <name type="scientific">Leptidea sinapis</name>
    <dbReference type="NCBI Taxonomy" id="189913"/>
    <lineage>
        <taxon>Eukaryota</taxon>
        <taxon>Metazoa</taxon>
        <taxon>Ecdysozoa</taxon>
        <taxon>Arthropoda</taxon>
        <taxon>Hexapoda</taxon>
        <taxon>Insecta</taxon>
        <taxon>Pterygota</taxon>
        <taxon>Neoptera</taxon>
        <taxon>Endopterygota</taxon>
        <taxon>Lepidoptera</taxon>
        <taxon>Glossata</taxon>
        <taxon>Ditrysia</taxon>
        <taxon>Papilionoidea</taxon>
        <taxon>Pieridae</taxon>
        <taxon>Dismorphiinae</taxon>
        <taxon>Leptidea</taxon>
    </lineage>
</organism>
<dbReference type="EMBL" id="FZQP02006815">
    <property type="protein sequence ID" value="VVD03919.1"/>
    <property type="molecule type" value="Genomic_DNA"/>
</dbReference>
<dbReference type="GO" id="GO:0005637">
    <property type="term" value="C:nuclear inner membrane"/>
    <property type="evidence" value="ECO:0007669"/>
    <property type="project" value="TreeGrafter"/>
</dbReference>
<evidence type="ECO:0000256" key="9">
    <source>
        <dbReference type="SAM" id="Phobius"/>
    </source>
</evidence>
<evidence type="ECO:0000256" key="2">
    <source>
        <dbReference type="ARBA" id="ARBA00008744"/>
    </source>
</evidence>
<dbReference type="Pfam" id="PF10034">
    <property type="entry name" value="Dpy19"/>
    <property type="match status" value="1"/>
</dbReference>
<evidence type="ECO:0000256" key="8">
    <source>
        <dbReference type="SAM" id="MobiDB-lite"/>
    </source>
</evidence>
<keyword evidence="6 9" id="KW-1133">Transmembrane helix</keyword>
<dbReference type="Proteomes" id="UP000324832">
    <property type="component" value="Unassembled WGS sequence"/>
</dbReference>
<feature type="transmembrane region" description="Helical" evidence="9">
    <location>
        <begin position="97"/>
        <end position="117"/>
    </location>
</feature>
<dbReference type="AlphaFoldDB" id="A0A5E4R1T3"/>
<feature type="transmembrane region" description="Helical" evidence="9">
    <location>
        <begin position="492"/>
        <end position="512"/>
    </location>
</feature>
<dbReference type="InterPro" id="IPR018732">
    <property type="entry name" value="Dpy-19/Dpy-19-like"/>
</dbReference>
<keyword evidence="5 9" id="KW-0812">Transmembrane</keyword>
<feature type="region of interest" description="Disordered" evidence="8">
    <location>
        <begin position="391"/>
        <end position="410"/>
    </location>
</feature>
<evidence type="ECO:0000256" key="1">
    <source>
        <dbReference type="ARBA" id="ARBA00004141"/>
    </source>
</evidence>
<feature type="transmembrane region" description="Helical" evidence="9">
    <location>
        <begin position="185"/>
        <end position="214"/>
    </location>
</feature>
<feature type="transmembrane region" description="Helical" evidence="9">
    <location>
        <begin position="286"/>
        <end position="303"/>
    </location>
</feature>
<evidence type="ECO:0000256" key="6">
    <source>
        <dbReference type="ARBA" id="ARBA00022989"/>
    </source>
</evidence>
<evidence type="ECO:0000256" key="5">
    <source>
        <dbReference type="ARBA" id="ARBA00022692"/>
    </source>
</evidence>
<protein>
    <recommendedName>
        <fullName evidence="12">C-mannosyltransferase DPY19L1</fullName>
    </recommendedName>
</protein>
<proteinExistence type="inferred from homology"/>
<sequence>MSLRTESGFYYSYYKTVVEETPFVAGISKLMYDKTVEYPKEVNAFNRFNIHPEVIVGALYRYVMPWLNTTEHVQCHMVDRGAGFTPVQSCVGVGVPIFFYLEAIWVMAGLNVAALFLHAMDLSESFMGGFLAVMQYFSNHAECTRVQWTPNARENWAAPLLMLQSWLLSIQLQDVKRKNYIPLQVAIFILNCLCLLSWQFTQFIFLVQIAIFFIMEQLRIISTFNLSVFLHSHYCGLHMAILLLQGNDMLKSSLYASLFVVVSLYCMFFSGFRVKIKSRLDLIEEIFWVILRIFVVGIASIYLKKFICDFLELEEDGHIWDILVSKFTDYKNFHTLMYTCSEVFDFLPFRSIKNMTNSFLIPYVVFGVISAFYYWFVSLSCAEDLDKPKLKEQEVEDEDSGIENTTENKPRKGDLDVIDKEIRAKLEERDAFVESVKSINIEAAIFFNISLLVVYGVMAALVMRLKLLFSTQLCVISSLVFKKKYYVYPRNVNRLIIFILILGVFPMLWSLVNNMYEEISHIDEFSDYSQEELLQWIMRQPIGAYAGSMPVLASVMLSTRRPIVAHPHYEHLEARQRAYTVYKVYGRFTAEELYQEMNKLRVSYLIVERNYCYGKSDRGCKFSDIWDVETGDSMRERPPLCHILLTESVDHFYPVFMNAQYSVFRIHDISVRGISVNAQLIPVNLIDAFINSVII</sequence>
<evidence type="ECO:0000313" key="10">
    <source>
        <dbReference type="EMBL" id="VVD03919.1"/>
    </source>
</evidence>
<feature type="transmembrane region" description="Helical" evidence="9">
    <location>
        <begin position="443"/>
        <end position="463"/>
    </location>
</feature>
<evidence type="ECO:0008006" key="12">
    <source>
        <dbReference type="Google" id="ProtNLM"/>
    </source>
</evidence>
<name>A0A5E4R1T3_9NEOP</name>
<dbReference type="PANTHER" id="PTHR31488:SF1">
    <property type="entry name" value="C-MANNOSYLTRANSFERASE DPY19L1"/>
    <property type="match status" value="1"/>
</dbReference>
<feature type="transmembrane region" description="Helical" evidence="9">
    <location>
        <begin position="254"/>
        <end position="274"/>
    </location>
</feature>
<evidence type="ECO:0000256" key="4">
    <source>
        <dbReference type="ARBA" id="ARBA00022679"/>
    </source>
</evidence>
<keyword evidence="7 9" id="KW-0472">Membrane</keyword>
<comment type="similarity">
    <text evidence="2">Belongs to the dpy-19 family.</text>
</comment>
<feature type="transmembrane region" description="Helical" evidence="9">
    <location>
        <begin position="220"/>
        <end position="242"/>
    </location>
</feature>
<gene>
    <name evidence="10" type="ORF">LSINAPIS_LOCUS13807</name>
</gene>
<comment type="subcellular location">
    <subcellularLocation>
        <location evidence="1">Membrane</location>
        <topology evidence="1">Multi-pass membrane protein</topology>
    </subcellularLocation>
</comment>
<keyword evidence="11" id="KW-1185">Reference proteome</keyword>
<reference evidence="10 11" key="1">
    <citation type="submission" date="2017-07" db="EMBL/GenBank/DDBJ databases">
        <authorList>
            <person name="Talla V."/>
            <person name="Backstrom N."/>
        </authorList>
    </citation>
    <scope>NUCLEOTIDE SEQUENCE [LARGE SCALE GENOMIC DNA]</scope>
</reference>
<dbReference type="GO" id="GO:0000030">
    <property type="term" value="F:mannosyltransferase activity"/>
    <property type="evidence" value="ECO:0007669"/>
    <property type="project" value="TreeGrafter"/>
</dbReference>
<accession>A0A5E4R1T3</accession>
<evidence type="ECO:0000256" key="3">
    <source>
        <dbReference type="ARBA" id="ARBA00022676"/>
    </source>
</evidence>